<accession>A0A0C2SYJ0</accession>
<protein>
    <submittedName>
        <fullName evidence="2">Uncharacterized protein</fullName>
    </submittedName>
</protein>
<dbReference type="OrthoDB" id="3263748at2759"/>
<evidence type="ECO:0000313" key="3">
    <source>
        <dbReference type="Proteomes" id="UP000054549"/>
    </source>
</evidence>
<feature type="compositionally biased region" description="Polar residues" evidence="1">
    <location>
        <begin position="278"/>
        <end position="309"/>
    </location>
</feature>
<feature type="region of interest" description="Disordered" evidence="1">
    <location>
        <begin position="268"/>
        <end position="309"/>
    </location>
</feature>
<dbReference type="AlphaFoldDB" id="A0A0C2SYJ0"/>
<organism evidence="2 3">
    <name type="scientific">Amanita muscaria (strain Koide BX008)</name>
    <dbReference type="NCBI Taxonomy" id="946122"/>
    <lineage>
        <taxon>Eukaryota</taxon>
        <taxon>Fungi</taxon>
        <taxon>Dikarya</taxon>
        <taxon>Basidiomycota</taxon>
        <taxon>Agaricomycotina</taxon>
        <taxon>Agaricomycetes</taxon>
        <taxon>Agaricomycetidae</taxon>
        <taxon>Agaricales</taxon>
        <taxon>Pluteineae</taxon>
        <taxon>Amanitaceae</taxon>
        <taxon>Amanita</taxon>
    </lineage>
</organism>
<evidence type="ECO:0000313" key="2">
    <source>
        <dbReference type="EMBL" id="KIL68570.1"/>
    </source>
</evidence>
<feature type="compositionally biased region" description="Polar residues" evidence="1">
    <location>
        <begin position="193"/>
        <end position="202"/>
    </location>
</feature>
<gene>
    <name evidence="2" type="ORF">M378DRAFT_71557</name>
</gene>
<keyword evidence="3" id="KW-1185">Reference proteome</keyword>
<dbReference type="EMBL" id="KN818228">
    <property type="protein sequence ID" value="KIL68570.1"/>
    <property type="molecule type" value="Genomic_DNA"/>
</dbReference>
<evidence type="ECO:0000256" key="1">
    <source>
        <dbReference type="SAM" id="MobiDB-lite"/>
    </source>
</evidence>
<feature type="compositionally biased region" description="Acidic residues" evidence="1">
    <location>
        <begin position="268"/>
        <end position="277"/>
    </location>
</feature>
<dbReference type="HOGENOM" id="CLU_940470_0_0_1"/>
<dbReference type="Proteomes" id="UP000054549">
    <property type="component" value="Unassembled WGS sequence"/>
</dbReference>
<reference evidence="2 3" key="1">
    <citation type="submission" date="2014-04" db="EMBL/GenBank/DDBJ databases">
        <title>Evolutionary Origins and Diversification of the Mycorrhizal Mutualists.</title>
        <authorList>
            <consortium name="DOE Joint Genome Institute"/>
            <consortium name="Mycorrhizal Genomics Consortium"/>
            <person name="Kohler A."/>
            <person name="Kuo A."/>
            <person name="Nagy L.G."/>
            <person name="Floudas D."/>
            <person name="Copeland A."/>
            <person name="Barry K.W."/>
            <person name="Cichocki N."/>
            <person name="Veneault-Fourrey C."/>
            <person name="LaButti K."/>
            <person name="Lindquist E.A."/>
            <person name="Lipzen A."/>
            <person name="Lundell T."/>
            <person name="Morin E."/>
            <person name="Murat C."/>
            <person name="Riley R."/>
            <person name="Ohm R."/>
            <person name="Sun H."/>
            <person name="Tunlid A."/>
            <person name="Henrissat B."/>
            <person name="Grigoriev I.V."/>
            <person name="Hibbett D.S."/>
            <person name="Martin F."/>
        </authorList>
    </citation>
    <scope>NUCLEOTIDE SEQUENCE [LARGE SCALE GENOMIC DNA]</scope>
    <source>
        <strain evidence="2 3">Koide BX008</strain>
    </source>
</reference>
<name>A0A0C2SYJ0_AMAMK</name>
<sequence length="347" mass="38493">MVNKLVRTSKNGSLLFEPEIFTPPFLTTRLYPTVYLQLSLSYPLDSYHSSMSTDPISLMLMARNKMHSSSGGKDTCSLHRWVLLKNSFSVCSSQSVTNPSPPNHSTNIDQLYSIDNNSHFDYPIEGTSAGHVDTFLFPDAGNLVSTSHSGGSEAAWLDTLLKALVEDEDEDDLGEPDVVSPATPVDDDEEETQLSPITSPMASSDDLYRQDSYFSPAHPNLPFSVPYQSCSYQDINSPISSLPAPYEDPLPYHDSDDMRDYSVPEALLEDTSDDESDAPSTPSFGRSSASLTFCDAHSTSPPESSLLRQRKTSLYSDKDPFFYPPDVDDPLPFPYAHRNAYNAYQQY</sequence>
<proteinExistence type="predicted"/>
<dbReference type="STRING" id="946122.A0A0C2SYJ0"/>
<dbReference type="InParanoid" id="A0A0C2SYJ0"/>
<feature type="region of interest" description="Disordered" evidence="1">
    <location>
        <begin position="168"/>
        <end position="213"/>
    </location>
</feature>